<keyword evidence="3" id="KW-1185">Reference proteome</keyword>
<dbReference type="OrthoDB" id="4489171at2759"/>
<accession>A0A9Q8UR64</accession>
<dbReference type="Proteomes" id="UP000756132">
    <property type="component" value="Chromosome 6"/>
</dbReference>
<dbReference type="EMBL" id="CP090168">
    <property type="protein sequence ID" value="UJO19433.1"/>
    <property type="molecule type" value="Genomic_DNA"/>
</dbReference>
<dbReference type="PANTHER" id="PTHR39597:SF1">
    <property type="entry name" value="UBA DOMAIN-CONTAINING PROTEIN RUP1"/>
    <property type="match status" value="1"/>
</dbReference>
<dbReference type="OMA" id="WAMTLFN"/>
<evidence type="ECO:0000313" key="3">
    <source>
        <dbReference type="Proteomes" id="UP000756132"/>
    </source>
</evidence>
<dbReference type="GeneID" id="71987226"/>
<feature type="compositionally biased region" description="Polar residues" evidence="1">
    <location>
        <begin position="41"/>
        <end position="62"/>
    </location>
</feature>
<dbReference type="RefSeq" id="XP_047763799.1">
    <property type="nucleotide sequence ID" value="XM_047906496.1"/>
</dbReference>
<feature type="region of interest" description="Disordered" evidence="1">
    <location>
        <begin position="839"/>
        <end position="882"/>
    </location>
</feature>
<sequence length="882" mass="97495">MGLGEKRTITYGSKNTKRRRQVHLAPIDIDHLPPDSFLTAPMNSTNYTSSLPNQPNRPQSQREAIMSVEPTQEAVDEVVMFTMTSVGNARKWLSVTNNDTSKAVNSILDGADFSQYQKDNGWDDTLFNTDREGNQNLQPLGSSTNPTRGPSPAPSVASTRPKTKSDEDRELEAAIAASRQEAGIDATWQQETGTINQNGTEKQSFGPATQAEYENAQWALVPFQQEVVPDVPLADRIHQEGKPHFLKHLPDGDYTPNLLTICHAIPQARTCLLMNQYEKDDYGFDQEWWHGHPIAMPKIVSTADQAPAQPEDDRHNELVMEMQRLMAFLDSSDRAYATIGALTQTEAIKDNQGFSAGSLLELLLNSWRTAALQCIEDGVSCPYDTASMKAAFERLFTSIVNTDDSEGMDNRHLGLVDLKVDTDPDKVGLTPLSELIGGHLWKNDVDINNYIETPADVLVMRINQEKAGCNLGVDVPQEFHLDKFLKENIDVTQQLRRQMAQARARVDKIAQIEQKLSSWVLPTTGKRVDAKQMLKHTIGHFSGQNRKDIDEADQSNSAPLGHEVSEESQAIAAQLQQAMASVEDKLERLKVEKEKFQKLVTDLSASNPPGLHETDLKHRYTLRGVATKPNVTYVLRPKAMAPIQVTETEDTDMLLPKQADEQEYEWWRIEYTVNGSTASISNEVFTPEEIVLQAVQVEHSSALLVYASDDACEPVDDDGLPEALQNFVTRDNESFKAELNKPPAYSDLTGPDLNDIPRASIERRGSNDSMAAAGSVDGDRDLDIHDHQHSNYNLGYDVGKSQMEVDVVDDRPPTPVHDIVLPDEPAEGMEMEMVEKAHEPLVPRMPNGNVAGTNGDGDTTMGGVGASQDDGVGGATGGRRTE</sequence>
<feature type="compositionally biased region" description="Polar residues" evidence="1">
    <location>
        <begin position="134"/>
        <end position="148"/>
    </location>
</feature>
<feature type="region of interest" description="Disordered" evidence="1">
    <location>
        <begin position="34"/>
        <end position="62"/>
    </location>
</feature>
<proteinExistence type="predicted"/>
<dbReference type="GO" id="GO:0016579">
    <property type="term" value="P:protein deubiquitination"/>
    <property type="evidence" value="ECO:0007669"/>
    <property type="project" value="TreeGrafter"/>
</dbReference>
<dbReference type="KEGG" id="ffu:CLAFUR5_07348"/>
<feature type="region of interest" description="Disordered" evidence="1">
    <location>
        <begin position="541"/>
        <end position="566"/>
    </location>
</feature>
<dbReference type="PANTHER" id="PTHR39597">
    <property type="entry name" value="UBA DOMAIN-CONTAINING PROTEIN RUP1"/>
    <property type="match status" value="1"/>
</dbReference>
<dbReference type="GO" id="GO:0005829">
    <property type="term" value="C:cytosol"/>
    <property type="evidence" value="ECO:0007669"/>
    <property type="project" value="TreeGrafter"/>
</dbReference>
<feature type="region of interest" description="Disordered" evidence="1">
    <location>
        <begin position="123"/>
        <end position="169"/>
    </location>
</feature>
<evidence type="ECO:0008006" key="4">
    <source>
        <dbReference type="Google" id="ProtNLM"/>
    </source>
</evidence>
<dbReference type="AlphaFoldDB" id="A0A9Q8UR64"/>
<evidence type="ECO:0000256" key="1">
    <source>
        <dbReference type="SAM" id="MobiDB-lite"/>
    </source>
</evidence>
<evidence type="ECO:0000313" key="2">
    <source>
        <dbReference type="EMBL" id="UJO19433.1"/>
    </source>
</evidence>
<gene>
    <name evidence="2" type="ORF">CLAFUR5_07348</name>
</gene>
<feature type="compositionally biased region" description="Gly residues" evidence="1">
    <location>
        <begin position="860"/>
        <end position="882"/>
    </location>
</feature>
<feature type="region of interest" description="Disordered" evidence="1">
    <location>
        <begin position="758"/>
        <end position="784"/>
    </location>
</feature>
<reference evidence="2" key="1">
    <citation type="submission" date="2021-12" db="EMBL/GenBank/DDBJ databases">
        <authorList>
            <person name="Zaccaron A."/>
            <person name="Stergiopoulos I."/>
        </authorList>
    </citation>
    <scope>NUCLEOTIDE SEQUENCE</scope>
    <source>
        <strain evidence="2">Race5_Kim</strain>
    </source>
</reference>
<dbReference type="GO" id="GO:0005634">
    <property type="term" value="C:nucleus"/>
    <property type="evidence" value="ECO:0007669"/>
    <property type="project" value="TreeGrafter"/>
</dbReference>
<dbReference type="InterPro" id="IPR055335">
    <property type="entry name" value="Ucp6/RUP1"/>
</dbReference>
<reference evidence="2" key="2">
    <citation type="journal article" date="2022" name="Microb. Genom.">
        <title>A chromosome-scale genome assembly of the tomato pathogen Cladosporium fulvum reveals a compartmentalized genome architecture and the presence of a dispensable chromosome.</title>
        <authorList>
            <person name="Zaccaron A.Z."/>
            <person name="Chen L.H."/>
            <person name="Samaras A."/>
            <person name="Stergiopoulos I."/>
        </authorList>
    </citation>
    <scope>NUCLEOTIDE SEQUENCE</scope>
    <source>
        <strain evidence="2">Race5_Kim</strain>
    </source>
</reference>
<organism evidence="2 3">
    <name type="scientific">Passalora fulva</name>
    <name type="common">Tomato leaf mold</name>
    <name type="synonym">Cladosporium fulvum</name>
    <dbReference type="NCBI Taxonomy" id="5499"/>
    <lineage>
        <taxon>Eukaryota</taxon>
        <taxon>Fungi</taxon>
        <taxon>Dikarya</taxon>
        <taxon>Ascomycota</taxon>
        <taxon>Pezizomycotina</taxon>
        <taxon>Dothideomycetes</taxon>
        <taxon>Dothideomycetidae</taxon>
        <taxon>Mycosphaerellales</taxon>
        <taxon>Mycosphaerellaceae</taxon>
        <taxon>Fulvia</taxon>
    </lineage>
</organism>
<name>A0A9Q8UR64_PASFU</name>
<protein>
    <recommendedName>
        <fullName evidence="4">Ubiquitin interaction motif protein</fullName>
    </recommendedName>
</protein>